<keyword evidence="3" id="KW-1185">Reference proteome</keyword>
<feature type="chain" id="PRO_5040885826" description="Peptide hydrolase" evidence="1">
    <location>
        <begin position="21"/>
        <end position="528"/>
    </location>
</feature>
<comment type="caution">
    <text evidence="2">The sequence shown here is derived from an EMBL/GenBank/DDBJ whole genome shotgun (WGS) entry which is preliminary data.</text>
</comment>
<evidence type="ECO:0000313" key="3">
    <source>
        <dbReference type="Proteomes" id="UP001152049"/>
    </source>
</evidence>
<dbReference type="Gene3D" id="3.50.30.30">
    <property type="match status" value="1"/>
</dbReference>
<gene>
    <name evidence="2" type="ORF">NW762_012207</name>
</gene>
<dbReference type="Gene3D" id="3.40.630.10">
    <property type="entry name" value="Zn peptidases"/>
    <property type="match status" value="1"/>
</dbReference>
<reference evidence="2" key="1">
    <citation type="submission" date="2022-09" db="EMBL/GenBank/DDBJ databases">
        <title>Fusarium specimens isolated from Avocado Roots.</title>
        <authorList>
            <person name="Stajich J."/>
            <person name="Roper C."/>
            <person name="Heimlech-Rivalta G."/>
        </authorList>
    </citation>
    <scope>NUCLEOTIDE SEQUENCE</scope>
    <source>
        <strain evidence="2">CF00136</strain>
    </source>
</reference>
<evidence type="ECO:0008006" key="4">
    <source>
        <dbReference type="Google" id="ProtNLM"/>
    </source>
</evidence>
<dbReference type="Proteomes" id="UP001152049">
    <property type="component" value="Unassembled WGS sequence"/>
</dbReference>
<protein>
    <recommendedName>
        <fullName evidence="4">Peptide hydrolase</fullName>
    </recommendedName>
</protein>
<dbReference type="AlphaFoldDB" id="A0A9W8RN81"/>
<sequence>MVTSKLLLAIGIAFMPLVSSRSSLRSVDSSKFPPVHEIKHLVSKVCDGGLRLPGSPYHKKVVDFIECQLSGMPGLKVEKSHFEIAGWQPDGNSLYGAARFKIGNGRVDLVSAMGYCLPTNGSYISGQLMYVPNNVALKSVNVKGRIVVRDYNLLPIPEALIQSGSYYASHDTTTNGTYTRPFVTPPADDLLASSLGGAAGYISAFNVSRDQLESYYSHHSGIHWPIPAIFTGAEQYQQIRAAAKAKREGSIRIDATTGLVEVPHLIATLPGQTNKTIVVATHTDGDTYIQENGPAALLALARYFAALPVSARPATIKFVFAASHLAYQKDSDKTVALALDATYDSNGTTSFVVALEHLGARELIPVPAPKGTYGNVLEFTGEGETLLWAVGPVKPAIVAATQVARERKLDKTIIAPGFPPKNASKVPAYLSFGGIGTYYHPALVPTMAFISGPWSLWAPGFGADAVDFDRLRVQQMAIGDIILRLSSYTKDELAGNYTTYREERAKGFPSGDINTSQGDQFINPDLKF</sequence>
<dbReference type="EMBL" id="JAOQAZ010000032">
    <property type="protein sequence ID" value="KAJ4249864.1"/>
    <property type="molecule type" value="Genomic_DNA"/>
</dbReference>
<evidence type="ECO:0000256" key="1">
    <source>
        <dbReference type="SAM" id="SignalP"/>
    </source>
</evidence>
<feature type="signal peptide" evidence="1">
    <location>
        <begin position="1"/>
        <end position="20"/>
    </location>
</feature>
<proteinExistence type="predicted"/>
<organism evidence="2 3">
    <name type="scientific">Fusarium torreyae</name>
    <dbReference type="NCBI Taxonomy" id="1237075"/>
    <lineage>
        <taxon>Eukaryota</taxon>
        <taxon>Fungi</taxon>
        <taxon>Dikarya</taxon>
        <taxon>Ascomycota</taxon>
        <taxon>Pezizomycotina</taxon>
        <taxon>Sordariomycetes</taxon>
        <taxon>Hypocreomycetidae</taxon>
        <taxon>Hypocreales</taxon>
        <taxon>Nectriaceae</taxon>
        <taxon>Fusarium</taxon>
    </lineage>
</organism>
<dbReference type="OrthoDB" id="4334193at2759"/>
<keyword evidence="1" id="KW-0732">Signal</keyword>
<name>A0A9W8RN81_9HYPO</name>
<evidence type="ECO:0000313" key="2">
    <source>
        <dbReference type="EMBL" id="KAJ4249864.1"/>
    </source>
</evidence>
<accession>A0A9W8RN81</accession>
<dbReference type="SUPFAM" id="SSF53187">
    <property type="entry name" value="Zn-dependent exopeptidases"/>
    <property type="match status" value="1"/>
</dbReference>